<protein>
    <submittedName>
        <fullName evidence="1">Uncharacterized protein</fullName>
    </submittedName>
</protein>
<organism evidence="1 2">
    <name type="scientific">Klebsiella phage Miami</name>
    <dbReference type="NCBI Taxonomy" id="2767581"/>
    <lineage>
        <taxon>Viruses</taxon>
        <taxon>Duplodnaviria</taxon>
        <taxon>Heunggongvirae</taxon>
        <taxon>Uroviricota</taxon>
        <taxon>Caudoviricetes</taxon>
        <taxon>Chimalliviridae</taxon>
        <taxon>Miamivirus</taxon>
        <taxon>Miamivirus miami</taxon>
    </lineage>
</organism>
<evidence type="ECO:0000313" key="2">
    <source>
        <dbReference type="Proteomes" id="UP000662782"/>
    </source>
</evidence>
<proteinExistence type="predicted"/>
<keyword evidence="2" id="KW-1185">Reference proteome</keyword>
<gene>
    <name evidence="1" type="ORF">CPT_Miami_243</name>
</gene>
<evidence type="ECO:0000313" key="1">
    <source>
        <dbReference type="EMBL" id="QPB09338.1"/>
    </source>
</evidence>
<dbReference type="EMBL" id="MT701590">
    <property type="protein sequence ID" value="QPB09338.1"/>
    <property type="molecule type" value="Genomic_DNA"/>
</dbReference>
<reference evidence="1 2" key="1">
    <citation type="submission" date="2020-07" db="EMBL/GenBank/DDBJ databases">
        <title>Complete genome sequence of Klebsiella pneumoniae phage Miami.</title>
        <authorList>
            <person name="Mora D.A."/>
            <person name="Lessor L."/>
            <person name="Gill J."/>
            <person name="Liu M."/>
        </authorList>
    </citation>
    <scope>NUCLEOTIDE SEQUENCE [LARGE SCALE GENOMIC DNA]</scope>
</reference>
<sequence length="164" mass="18595">MIILLAVFAIILCIGFCYKKINIKNDIGIKVNNATKMVIDINLGKIKGEFKIVKHSRCFKPRVSPGLNGLVYTVPVFCTLSEFITGLYSEEIRPYDKQKDKHLLDVVRAIVGVELKDDGMIALFDDTTLCETVERARESFVMNKDYFFSEKGWNRGNVIAPINL</sequence>
<accession>A0A873WGU7</accession>
<dbReference type="Proteomes" id="UP000662782">
    <property type="component" value="Segment"/>
</dbReference>
<name>A0A873WGU7_9CAUD</name>